<evidence type="ECO:0000313" key="3">
    <source>
        <dbReference type="Proteomes" id="UP000198891"/>
    </source>
</evidence>
<gene>
    <name evidence="2" type="ORF">SAMN05216554_1911</name>
</gene>
<dbReference type="InterPro" id="IPR052509">
    <property type="entry name" value="Metal_resp_DNA-bind_regulator"/>
</dbReference>
<proteinExistence type="predicted"/>
<protein>
    <submittedName>
        <fullName evidence="2">Transcriptional regulator PadR-like family protein</fullName>
    </submittedName>
</protein>
<reference evidence="2 3" key="1">
    <citation type="submission" date="2016-10" db="EMBL/GenBank/DDBJ databases">
        <authorList>
            <person name="de Groot N.N."/>
        </authorList>
    </citation>
    <scope>NUCLEOTIDE SEQUENCE [LARGE SCALE GENOMIC DNA]</scope>
    <source>
        <strain evidence="2 3">CGMCC 4.3491</strain>
    </source>
</reference>
<dbReference type="PANTHER" id="PTHR33169">
    <property type="entry name" value="PADR-FAMILY TRANSCRIPTIONAL REGULATOR"/>
    <property type="match status" value="1"/>
</dbReference>
<accession>A0A1H3PJ96</accession>
<keyword evidence="3" id="KW-1185">Reference proteome</keyword>
<dbReference type="Pfam" id="PF03551">
    <property type="entry name" value="PadR"/>
    <property type="match status" value="1"/>
</dbReference>
<dbReference type="EMBL" id="FNPZ01000002">
    <property type="protein sequence ID" value="SDZ00905.1"/>
    <property type="molecule type" value="Genomic_DNA"/>
</dbReference>
<evidence type="ECO:0000313" key="2">
    <source>
        <dbReference type="EMBL" id="SDZ00905.1"/>
    </source>
</evidence>
<dbReference type="PANTHER" id="PTHR33169:SF14">
    <property type="entry name" value="TRANSCRIPTIONAL REGULATOR RV3488"/>
    <property type="match status" value="1"/>
</dbReference>
<dbReference type="Proteomes" id="UP000198891">
    <property type="component" value="Unassembled WGS sequence"/>
</dbReference>
<dbReference type="AlphaFoldDB" id="A0A1H3PJ96"/>
<feature type="domain" description="Transcription regulator PadR N-terminal" evidence="1">
    <location>
        <begin position="10"/>
        <end position="75"/>
    </location>
</feature>
<name>A0A1H3PJ96_9MICO</name>
<evidence type="ECO:0000259" key="1">
    <source>
        <dbReference type="Pfam" id="PF03551"/>
    </source>
</evidence>
<sequence>MAAFNHLHLPAYGYAIAKELASDGSHKLISHGMLYRALDRSIDRGLLEARWQTDPDRVERPPRRVYRITPSGSVVVSEGSLRSEPQSVAAWLSPRV</sequence>
<dbReference type="Gene3D" id="1.10.10.10">
    <property type="entry name" value="Winged helix-like DNA-binding domain superfamily/Winged helix DNA-binding domain"/>
    <property type="match status" value="1"/>
</dbReference>
<dbReference type="STRING" id="381665.SAMN05216554_1911"/>
<dbReference type="InterPro" id="IPR036390">
    <property type="entry name" value="WH_DNA-bd_sf"/>
</dbReference>
<dbReference type="InterPro" id="IPR036388">
    <property type="entry name" value="WH-like_DNA-bd_sf"/>
</dbReference>
<dbReference type="InterPro" id="IPR005149">
    <property type="entry name" value="Tscrpt_reg_PadR_N"/>
</dbReference>
<organism evidence="2 3">
    <name type="scientific">Herbiconiux ginsengi</name>
    <dbReference type="NCBI Taxonomy" id="381665"/>
    <lineage>
        <taxon>Bacteria</taxon>
        <taxon>Bacillati</taxon>
        <taxon>Actinomycetota</taxon>
        <taxon>Actinomycetes</taxon>
        <taxon>Micrococcales</taxon>
        <taxon>Microbacteriaceae</taxon>
        <taxon>Herbiconiux</taxon>
    </lineage>
</organism>
<dbReference type="SUPFAM" id="SSF46785">
    <property type="entry name" value="Winged helix' DNA-binding domain"/>
    <property type="match status" value="1"/>
</dbReference>